<accession>A0A8T2PMA8</accession>
<evidence type="ECO:0000313" key="1">
    <source>
        <dbReference type="EMBL" id="KAG9350717.1"/>
    </source>
</evidence>
<protein>
    <submittedName>
        <fullName evidence="1">Uncharacterized protein</fullName>
    </submittedName>
</protein>
<proteinExistence type="predicted"/>
<keyword evidence="2" id="KW-1185">Reference proteome</keyword>
<comment type="caution">
    <text evidence="1">The sequence shown here is derived from an EMBL/GenBank/DDBJ whole genome shotgun (WGS) entry which is preliminary data.</text>
</comment>
<dbReference type="Proteomes" id="UP000824540">
    <property type="component" value="Unassembled WGS sequence"/>
</dbReference>
<dbReference type="EMBL" id="JAFBMS010000007">
    <property type="protein sequence ID" value="KAG9350717.1"/>
    <property type="molecule type" value="Genomic_DNA"/>
</dbReference>
<organism evidence="1 2">
    <name type="scientific">Albula glossodonta</name>
    <name type="common">roundjaw bonefish</name>
    <dbReference type="NCBI Taxonomy" id="121402"/>
    <lineage>
        <taxon>Eukaryota</taxon>
        <taxon>Metazoa</taxon>
        <taxon>Chordata</taxon>
        <taxon>Craniata</taxon>
        <taxon>Vertebrata</taxon>
        <taxon>Euteleostomi</taxon>
        <taxon>Actinopterygii</taxon>
        <taxon>Neopterygii</taxon>
        <taxon>Teleostei</taxon>
        <taxon>Albuliformes</taxon>
        <taxon>Albulidae</taxon>
        <taxon>Albula</taxon>
    </lineage>
</organism>
<name>A0A8T2PMA8_9TELE</name>
<dbReference type="AlphaFoldDB" id="A0A8T2PMA8"/>
<evidence type="ECO:0000313" key="2">
    <source>
        <dbReference type="Proteomes" id="UP000824540"/>
    </source>
</evidence>
<sequence length="266" mass="29347">MELETPESFWGELCCEVVVMVDQIWRISVATQSLYVHRTDTRVLDSTDGTSQSESLRHSWVRRICSSETSDSPENLGLQLTPDRVTDFPSRSISSMVIPPVASASWLMWTFGTVMVSSASTSTRFLFMREERDELLLAVERDTVTREAEAGLSFNLRVEKGTGQLTILIKKHVHGAGPQSQSTNAAAVNRLTLNGSQRSLDYKILSHPEYVRCEAAPSPVLLSLQQLASLISAISRSLESSCRRYLSLSLASMSSSSRIRSSAALA</sequence>
<reference evidence="1" key="1">
    <citation type="thesis" date="2021" institute="BYU ScholarsArchive" country="Provo, UT, USA">
        <title>Applications of and Algorithms for Genome Assembly and Genomic Analyses with an Emphasis on Marine Teleosts.</title>
        <authorList>
            <person name="Pickett B.D."/>
        </authorList>
    </citation>
    <scope>NUCLEOTIDE SEQUENCE</scope>
    <source>
        <strain evidence="1">HI-2016</strain>
    </source>
</reference>
<gene>
    <name evidence="1" type="ORF">JZ751_024606</name>
</gene>